<dbReference type="VEuPathDB" id="FungiDB:SPPG_04809"/>
<evidence type="ECO:0000256" key="1">
    <source>
        <dbReference type="SAM" id="MobiDB-lite"/>
    </source>
</evidence>
<name>A0A0L0HHA5_SPIPD</name>
<reference evidence="2 3" key="1">
    <citation type="submission" date="2009-08" db="EMBL/GenBank/DDBJ databases">
        <title>The Genome Sequence of Spizellomyces punctatus strain DAOM BR117.</title>
        <authorList>
            <consortium name="The Broad Institute Genome Sequencing Platform"/>
            <person name="Russ C."/>
            <person name="Cuomo C."/>
            <person name="Shea T."/>
            <person name="Young S.K."/>
            <person name="Zeng Q."/>
            <person name="Koehrsen M."/>
            <person name="Haas B."/>
            <person name="Borodovsky M."/>
            <person name="Guigo R."/>
            <person name="Alvarado L."/>
            <person name="Berlin A."/>
            <person name="Bochicchio J."/>
            <person name="Borenstein D."/>
            <person name="Chapman S."/>
            <person name="Chen Z."/>
            <person name="Engels R."/>
            <person name="Freedman E."/>
            <person name="Gellesch M."/>
            <person name="Goldberg J."/>
            <person name="Griggs A."/>
            <person name="Gujja S."/>
            <person name="Heiman D."/>
            <person name="Hepburn T."/>
            <person name="Howarth C."/>
            <person name="Jen D."/>
            <person name="Larson L."/>
            <person name="Lewis B."/>
            <person name="Mehta T."/>
            <person name="Park D."/>
            <person name="Pearson M."/>
            <person name="Roberts A."/>
            <person name="Saif S."/>
            <person name="Shenoy N."/>
            <person name="Sisk P."/>
            <person name="Stolte C."/>
            <person name="Sykes S."/>
            <person name="Thomson T."/>
            <person name="Walk T."/>
            <person name="White J."/>
            <person name="Yandava C."/>
            <person name="Burger G."/>
            <person name="Gray M.W."/>
            <person name="Holland P.W.H."/>
            <person name="King N."/>
            <person name="Lang F.B.F."/>
            <person name="Roger A.J."/>
            <person name="Ruiz-Trillo I."/>
            <person name="Lander E."/>
            <person name="Nusbaum C."/>
        </authorList>
    </citation>
    <scope>NUCLEOTIDE SEQUENCE [LARGE SCALE GENOMIC DNA]</scope>
    <source>
        <strain evidence="2 3">DAOM BR117</strain>
    </source>
</reference>
<feature type="region of interest" description="Disordered" evidence="1">
    <location>
        <begin position="273"/>
        <end position="294"/>
    </location>
</feature>
<feature type="region of interest" description="Disordered" evidence="1">
    <location>
        <begin position="1"/>
        <end position="62"/>
    </location>
</feature>
<evidence type="ECO:0000313" key="2">
    <source>
        <dbReference type="EMBL" id="KND00493.1"/>
    </source>
</evidence>
<feature type="compositionally biased region" description="Polar residues" evidence="1">
    <location>
        <begin position="40"/>
        <end position="55"/>
    </location>
</feature>
<dbReference type="AlphaFoldDB" id="A0A0L0HHA5"/>
<accession>A0A0L0HHA5</accession>
<gene>
    <name evidence="2" type="ORF">SPPG_04809</name>
</gene>
<dbReference type="GeneID" id="27688239"/>
<keyword evidence="3" id="KW-1185">Reference proteome</keyword>
<dbReference type="OrthoDB" id="10321863at2759"/>
<feature type="compositionally biased region" description="Polar residues" evidence="1">
    <location>
        <begin position="282"/>
        <end position="293"/>
    </location>
</feature>
<protein>
    <submittedName>
        <fullName evidence="2">Uncharacterized protein</fullName>
    </submittedName>
</protein>
<dbReference type="InParanoid" id="A0A0L0HHA5"/>
<feature type="compositionally biased region" description="Basic and acidic residues" evidence="1">
    <location>
        <begin position="239"/>
        <end position="253"/>
    </location>
</feature>
<feature type="region of interest" description="Disordered" evidence="1">
    <location>
        <begin position="210"/>
        <end position="253"/>
    </location>
</feature>
<sequence length="410" mass="45650">MPKQPLQPTEDGSESSSSQCRIKAPVGLQNIDRFLRPSGPANSSSGNVDTTTPSLKSFKKPAAPVAHLTKTAGGNAETKNTCKPTLNAKLAPKRSMLERYAEDVDEGTLVVNNVGLAKKLRISRESSLADTELAYSEDEDEWVEPYDDEYVIARMDGEQEELSYVNMSRLSQSQSELLSYSAESSGMSQKLQGSEGTVVYIVGTQKQTFTGESAASHGIDSARSARSASKRNQEQQLQDQEHMRESYPADSDNHRQLEQRHYTDYMMTNSAPTQTQHHDHVNNATMDNDTNGAPHSDAEMTIEERYGLHGMTADDIRHRLKGGQTVRNCSLYTPLDRMDVFTELGRKMASKLEDVNKTFEKNDTFYSTVLSELSAHKAVLAKQGKALEERRKNLENHFFGFEKAVGVKLR</sequence>
<organism evidence="2 3">
    <name type="scientific">Spizellomyces punctatus (strain DAOM BR117)</name>
    <dbReference type="NCBI Taxonomy" id="645134"/>
    <lineage>
        <taxon>Eukaryota</taxon>
        <taxon>Fungi</taxon>
        <taxon>Fungi incertae sedis</taxon>
        <taxon>Chytridiomycota</taxon>
        <taxon>Chytridiomycota incertae sedis</taxon>
        <taxon>Chytridiomycetes</taxon>
        <taxon>Spizellomycetales</taxon>
        <taxon>Spizellomycetaceae</taxon>
        <taxon>Spizellomyces</taxon>
    </lineage>
</organism>
<evidence type="ECO:0000313" key="3">
    <source>
        <dbReference type="Proteomes" id="UP000053201"/>
    </source>
</evidence>
<dbReference type="EMBL" id="KQ257456">
    <property type="protein sequence ID" value="KND00493.1"/>
    <property type="molecule type" value="Genomic_DNA"/>
</dbReference>
<proteinExistence type="predicted"/>
<dbReference type="Proteomes" id="UP000053201">
    <property type="component" value="Unassembled WGS sequence"/>
</dbReference>
<dbReference type="RefSeq" id="XP_016608532.1">
    <property type="nucleotide sequence ID" value="XM_016753043.1"/>
</dbReference>